<dbReference type="Proteomes" id="UP000076858">
    <property type="component" value="Unassembled WGS sequence"/>
</dbReference>
<evidence type="ECO:0000313" key="2">
    <source>
        <dbReference type="Proteomes" id="UP000076858"/>
    </source>
</evidence>
<organism evidence="1 2">
    <name type="scientific">Daphnia magna</name>
    <dbReference type="NCBI Taxonomy" id="35525"/>
    <lineage>
        <taxon>Eukaryota</taxon>
        <taxon>Metazoa</taxon>
        <taxon>Ecdysozoa</taxon>
        <taxon>Arthropoda</taxon>
        <taxon>Crustacea</taxon>
        <taxon>Branchiopoda</taxon>
        <taxon>Diplostraca</taxon>
        <taxon>Cladocera</taxon>
        <taxon>Anomopoda</taxon>
        <taxon>Daphniidae</taxon>
        <taxon>Daphnia</taxon>
    </lineage>
</organism>
<sequence>MFTSSEIRPRMVIDSHFGKFERLSSPIKFSRRFVSQWVRQREVCSTRIGRHVIKKIKLQKKRETKAVTHITVIRLIHSRCRMFLVRPLASSPSWALCRGCFLRPLDGISNV</sequence>
<accession>A0A164RPW9</accession>
<protein>
    <submittedName>
        <fullName evidence="1">Uncharacterized protein</fullName>
    </submittedName>
</protein>
<reference evidence="1 2" key="1">
    <citation type="submission" date="2016-03" db="EMBL/GenBank/DDBJ databases">
        <title>EvidentialGene: Evidence-directed Construction of Genes on Genomes.</title>
        <authorList>
            <person name="Gilbert D.G."/>
            <person name="Choi J.-H."/>
            <person name="Mockaitis K."/>
            <person name="Colbourne J."/>
            <person name="Pfrender M."/>
        </authorList>
    </citation>
    <scope>NUCLEOTIDE SEQUENCE [LARGE SCALE GENOMIC DNA]</scope>
    <source>
        <strain evidence="1 2">Xinb3</strain>
        <tissue evidence="1">Complete organism</tissue>
    </source>
</reference>
<dbReference type="AlphaFoldDB" id="A0A164RPW9"/>
<proteinExistence type="predicted"/>
<keyword evidence="2" id="KW-1185">Reference proteome</keyword>
<comment type="caution">
    <text evidence="1">The sequence shown here is derived from an EMBL/GenBank/DDBJ whole genome shotgun (WGS) entry which is preliminary data.</text>
</comment>
<evidence type="ECO:0000313" key="1">
    <source>
        <dbReference type="EMBL" id="KZS08841.1"/>
    </source>
</evidence>
<name>A0A164RPW9_9CRUS</name>
<dbReference type="EMBL" id="LRGB01002167">
    <property type="protein sequence ID" value="KZS08841.1"/>
    <property type="molecule type" value="Genomic_DNA"/>
</dbReference>
<gene>
    <name evidence="1" type="ORF">APZ42_027071</name>
</gene>